<dbReference type="InterPro" id="IPR009665">
    <property type="entry name" value="YyaC"/>
</dbReference>
<protein>
    <submittedName>
        <fullName evidence="1">Putative sporulation protein YyaC</fullName>
    </submittedName>
</protein>
<dbReference type="NCBIfam" id="TIGR02841">
    <property type="entry name" value="spore_YyaC"/>
    <property type="match status" value="1"/>
</dbReference>
<dbReference type="OrthoDB" id="9815953at2"/>
<proteinExistence type="predicted"/>
<sequence length="201" mass="21827">MNLKLDKTPEKRLSTHVHYQDLNNHHSLVRAIRHLLPAVGSSPIVVVCIGTDRSTGDALGPLVGSYLERHHLPDSYVYGTLEKPVHAVNLNETLALINCSYKNPFIIGIDACLGAQQNIGNITIAEGPVLPGAGVKKELIPVGDMNITGVVNISGFMEYSVLQNTRLNVVMSLSQVIGRSLSVALLSRRKGKFLSKLLLMD</sequence>
<dbReference type="Proteomes" id="UP000198752">
    <property type="component" value="Unassembled WGS sequence"/>
</dbReference>
<dbReference type="AlphaFoldDB" id="A0A1I2QL67"/>
<name>A0A1I2QL67_9BACL</name>
<evidence type="ECO:0000313" key="2">
    <source>
        <dbReference type="Proteomes" id="UP000198752"/>
    </source>
</evidence>
<gene>
    <name evidence="1" type="ORF">SAMN02982927_01167</name>
</gene>
<evidence type="ECO:0000313" key="1">
    <source>
        <dbReference type="EMBL" id="SFG26426.1"/>
    </source>
</evidence>
<accession>A0A1I2QL67</accession>
<organism evidence="1 2">
    <name type="scientific">Sporolactobacillus nakayamae</name>
    <dbReference type="NCBI Taxonomy" id="269670"/>
    <lineage>
        <taxon>Bacteria</taxon>
        <taxon>Bacillati</taxon>
        <taxon>Bacillota</taxon>
        <taxon>Bacilli</taxon>
        <taxon>Bacillales</taxon>
        <taxon>Sporolactobacillaceae</taxon>
        <taxon>Sporolactobacillus</taxon>
    </lineage>
</organism>
<dbReference type="SUPFAM" id="SSF53163">
    <property type="entry name" value="HybD-like"/>
    <property type="match status" value="1"/>
</dbReference>
<dbReference type="InterPro" id="IPR023430">
    <property type="entry name" value="Pept_HybD-like_dom_sf"/>
</dbReference>
<dbReference type="EMBL" id="FOOY01000007">
    <property type="protein sequence ID" value="SFG26426.1"/>
    <property type="molecule type" value="Genomic_DNA"/>
</dbReference>
<dbReference type="Pfam" id="PF06866">
    <property type="entry name" value="DUF1256"/>
    <property type="match status" value="1"/>
</dbReference>
<dbReference type="STRING" id="269670.SAMN02982927_01167"/>
<dbReference type="RefSeq" id="WP_093671018.1">
    <property type="nucleotide sequence ID" value="NZ_FOOY01000007.1"/>
</dbReference>
<keyword evidence="2" id="KW-1185">Reference proteome</keyword>
<reference evidence="2" key="1">
    <citation type="submission" date="2016-10" db="EMBL/GenBank/DDBJ databases">
        <authorList>
            <person name="Varghese N."/>
            <person name="Submissions S."/>
        </authorList>
    </citation>
    <scope>NUCLEOTIDE SEQUENCE [LARGE SCALE GENOMIC DNA]</scope>
    <source>
        <strain evidence="2">ATCC 700379</strain>
    </source>
</reference>